<reference evidence="16 17" key="1">
    <citation type="submission" date="2021-06" db="EMBL/GenBank/DDBJ databases">
        <title>Caerostris darwini draft genome.</title>
        <authorList>
            <person name="Kono N."/>
            <person name="Arakawa K."/>
        </authorList>
    </citation>
    <scope>NUCLEOTIDE SEQUENCE [LARGE SCALE GENOMIC DNA]</scope>
</reference>
<dbReference type="GO" id="GO:0003677">
    <property type="term" value="F:DNA binding"/>
    <property type="evidence" value="ECO:0007669"/>
    <property type="project" value="TreeGrafter"/>
</dbReference>
<feature type="site" description="Electron transfer via tryptophanyl radical" evidence="14">
    <location>
        <position position="376"/>
    </location>
</feature>
<dbReference type="GO" id="GO:0043153">
    <property type="term" value="P:entrainment of circadian clock by photoperiod"/>
    <property type="evidence" value="ECO:0007669"/>
    <property type="project" value="TreeGrafter"/>
</dbReference>
<feature type="domain" description="Photolyase/cryptochrome alpha/beta" evidence="15">
    <location>
        <begin position="9"/>
        <end position="138"/>
    </location>
</feature>
<evidence type="ECO:0000256" key="8">
    <source>
        <dbReference type="ARBA" id="ARBA00022741"/>
    </source>
</evidence>
<dbReference type="SUPFAM" id="SSF52425">
    <property type="entry name" value="Cryptochrome/photolyase, N-terminal domain"/>
    <property type="match status" value="1"/>
</dbReference>
<dbReference type="Gene3D" id="1.10.579.10">
    <property type="entry name" value="DNA Cyclobutane Dipyrimidine Photolyase, subunit A, domain 3"/>
    <property type="match status" value="1"/>
</dbReference>
<evidence type="ECO:0000313" key="17">
    <source>
        <dbReference type="Proteomes" id="UP001054837"/>
    </source>
</evidence>
<dbReference type="InterPro" id="IPR006050">
    <property type="entry name" value="DNA_photolyase_N"/>
</dbReference>
<dbReference type="GO" id="GO:0048471">
    <property type="term" value="C:perinuclear region of cytoplasm"/>
    <property type="evidence" value="ECO:0007669"/>
    <property type="project" value="UniProtKB-SubCell"/>
</dbReference>
<comment type="caution">
    <text evidence="16">The sequence shown here is derived from an EMBL/GenBank/DDBJ whole genome shotgun (WGS) entry which is preliminary data.</text>
</comment>
<organism evidence="16 17">
    <name type="scientific">Caerostris darwini</name>
    <dbReference type="NCBI Taxonomy" id="1538125"/>
    <lineage>
        <taxon>Eukaryota</taxon>
        <taxon>Metazoa</taxon>
        <taxon>Ecdysozoa</taxon>
        <taxon>Arthropoda</taxon>
        <taxon>Chelicerata</taxon>
        <taxon>Arachnida</taxon>
        <taxon>Araneae</taxon>
        <taxon>Araneomorphae</taxon>
        <taxon>Entelegynae</taxon>
        <taxon>Araneoidea</taxon>
        <taxon>Araneidae</taxon>
        <taxon>Caerostris</taxon>
    </lineage>
</organism>
<dbReference type="Pfam" id="PF00875">
    <property type="entry name" value="DNA_photolyase"/>
    <property type="match status" value="1"/>
</dbReference>
<evidence type="ECO:0000256" key="10">
    <source>
        <dbReference type="ARBA" id="ARBA00023108"/>
    </source>
</evidence>
<gene>
    <name evidence="16" type="primary">cry</name>
    <name evidence="16" type="ORF">CDAR_569921</name>
</gene>
<feature type="binding site" evidence="13">
    <location>
        <begin position="389"/>
        <end position="391"/>
    </location>
    <ligand>
        <name>FAD</name>
        <dbReference type="ChEBI" id="CHEBI:57692"/>
    </ligand>
</feature>
<evidence type="ECO:0000256" key="3">
    <source>
        <dbReference type="ARBA" id="ARBA00005862"/>
    </source>
</evidence>
<evidence type="ECO:0000313" key="16">
    <source>
        <dbReference type="EMBL" id="GIY26396.1"/>
    </source>
</evidence>
<dbReference type="SUPFAM" id="SSF48173">
    <property type="entry name" value="Cryptochrome/photolyase FAD-binding domain"/>
    <property type="match status" value="1"/>
</dbReference>
<dbReference type="GO" id="GO:0071949">
    <property type="term" value="F:FAD binding"/>
    <property type="evidence" value="ECO:0007669"/>
    <property type="project" value="TreeGrafter"/>
</dbReference>
<proteinExistence type="inferred from homology"/>
<accession>A0AAV4S1E7</accession>
<dbReference type="Pfam" id="PF03441">
    <property type="entry name" value="FAD_binding_7"/>
    <property type="match status" value="1"/>
</dbReference>
<evidence type="ECO:0000256" key="4">
    <source>
        <dbReference type="ARBA" id="ARBA00021159"/>
    </source>
</evidence>
<dbReference type="PANTHER" id="PTHR11455">
    <property type="entry name" value="CRYPTOCHROME"/>
    <property type="match status" value="1"/>
</dbReference>
<evidence type="ECO:0000256" key="1">
    <source>
        <dbReference type="ARBA" id="ARBA00004123"/>
    </source>
</evidence>
<dbReference type="EMBL" id="BPLQ01006940">
    <property type="protein sequence ID" value="GIY26396.1"/>
    <property type="molecule type" value="Genomic_DNA"/>
</dbReference>
<comment type="similarity">
    <text evidence="3">Belongs to the DNA photolyase class-1 family.</text>
</comment>
<evidence type="ECO:0000256" key="12">
    <source>
        <dbReference type="ARBA" id="ARBA00023242"/>
    </source>
</evidence>
<evidence type="ECO:0000256" key="7">
    <source>
        <dbReference type="ARBA" id="ARBA00022630"/>
    </source>
</evidence>
<dbReference type="Gene3D" id="1.25.40.80">
    <property type="match status" value="1"/>
</dbReference>
<dbReference type="GO" id="GO:0045892">
    <property type="term" value="P:negative regulation of DNA-templated transcription"/>
    <property type="evidence" value="ECO:0007669"/>
    <property type="project" value="TreeGrafter"/>
</dbReference>
<dbReference type="GO" id="GO:0032922">
    <property type="term" value="P:circadian regulation of gene expression"/>
    <property type="evidence" value="ECO:0007669"/>
    <property type="project" value="TreeGrafter"/>
</dbReference>
<protein>
    <recommendedName>
        <fullName evidence="4">Cryptochrome-1</fullName>
    </recommendedName>
</protein>
<dbReference type="AlphaFoldDB" id="A0AAV4S1E7"/>
<keyword evidence="6" id="KW-0678">Repressor</keyword>
<dbReference type="Gene3D" id="3.40.50.620">
    <property type="entry name" value="HUPs"/>
    <property type="match status" value="1"/>
</dbReference>
<keyword evidence="17" id="KW-1185">Reference proteome</keyword>
<comment type="cofactor">
    <cofactor evidence="13">
        <name>FAD</name>
        <dbReference type="ChEBI" id="CHEBI:57692"/>
    </cofactor>
    <text evidence="13">Binds 1 FAD per subunit.</text>
</comment>
<dbReference type="PANTHER" id="PTHR11455:SF17">
    <property type="entry name" value="CRYPTOCHROME-1"/>
    <property type="match status" value="1"/>
</dbReference>
<evidence type="ECO:0000256" key="11">
    <source>
        <dbReference type="ARBA" id="ARBA00023170"/>
    </source>
</evidence>
<keyword evidence="8" id="KW-0547">Nucleotide-binding</keyword>
<keyword evidence="7 13" id="KW-0285">Flavoprotein</keyword>
<keyword evidence="12" id="KW-0539">Nucleus</keyword>
<dbReference type="InterPro" id="IPR002081">
    <property type="entry name" value="Cryptochrome/DNA_photolyase_1"/>
</dbReference>
<dbReference type="GO" id="GO:0005634">
    <property type="term" value="C:nucleus"/>
    <property type="evidence" value="ECO:0007669"/>
    <property type="project" value="UniProtKB-SubCell"/>
</dbReference>
<dbReference type="Proteomes" id="UP001054837">
    <property type="component" value="Unassembled WGS sequence"/>
</dbReference>
<feature type="site" description="Electron transfer via tryptophanyl radical" evidence="14">
    <location>
        <position position="322"/>
    </location>
</feature>
<feature type="site" description="Electron transfer via tryptophanyl radical" evidence="14">
    <location>
        <position position="399"/>
    </location>
</feature>
<evidence type="ECO:0000256" key="13">
    <source>
        <dbReference type="PIRSR" id="PIRSR602081-1"/>
    </source>
</evidence>
<evidence type="ECO:0000256" key="5">
    <source>
        <dbReference type="ARBA" id="ARBA00022490"/>
    </source>
</evidence>
<dbReference type="InterPro" id="IPR005101">
    <property type="entry name" value="Cryptochr/Photolyase_FAD-bd"/>
</dbReference>
<feature type="binding site" evidence="13">
    <location>
        <begin position="291"/>
        <end position="298"/>
    </location>
    <ligand>
        <name>FAD</name>
        <dbReference type="ChEBI" id="CHEBI:57692"/>
    </ligand>
</feature>
<keyword evidence="9 13" id="KW-0274">FAD</keyword>
<evidence type="ECO:0000259" key="15">
    <source>
        <dbReference type="PROSITE" id="PS51645"/>
    </source>
</evidence>
<evidence type="ECO:0000256" key="6">
    <source>
        <dbReference type="ARBA" id="ARBA00022491"/>
    </source>
</evidence>
<evidence type="ECO:0000256" key="14">
    <source>
        <dbReference type="PIRSR" id="PIRSR602081-2"/>
    </source>
</evidence>
<comment type="subcellular location">
    <subcellularLocation>
        <location evidence="2">Cytoplasm</location>
        <location evidence="2">Perinuclear region</location>
    </subcellularLocation>
    <subcellularLocation>
        <location evidence="1">Nucleus</location>
    </subcellularLocation>
</comment>
<keyword evidence="10" id="KW-0090">Biological rhythms</keyword>
<dbReference type="InterPro" id="IPR036134">
    <property type="entry name" value="Crypto/Photolyase_FAD-like_sf"/>
</dbReference>
<keyword evidence="11" id="KW-0675">Receptor</keyword>
<dbReference type="InterPro" id="IPR036155">
    <property type="entry name" value="Crypto/Photolyase_N_sf"/>
</dbReference>
<keyword evidence="5" id="KW-0963">Cytoplasm</keyword>
<name>A0AAV4S1E7_9ARAC</name>
<evidence type="ECO:0000256" key="9">
    <source>
        <dbReference type="ARBA" id="ARBA00022827"/>
    </source>
</evidence>
<evidence type="ECO:0000256" key="2">
    <source>
        <dbReference type="ARBA" id="ARBA00004556"/>
    </source>
</evidence>
<dbReference type="PROSITE" id="PS51645">
    <property type="entry name" value="PHR_CRY_ALPHA_BETA"/>
    <property type="match status" value="1"/>
</dbReference>
<dbReference type="InterPro" id="IPR014729">
    <property type="entry name" value="Rossmann-like_a/b/a_fold"/>
</dbReference>
<sequence length="531" mass="61085">MTAKSTSDAGFIHWFRNDLRMHDMPTISAALKECSTFYPVYIFDENQIQQQEIKYNKTRFIIDALRDIDDKLQLQGGKLYVFKGNPAEIFADLFQKWNISYLSYEKDVQPIWKDIEKSVQLVCDKNNVEIINKVSHTLWDLEDILKANKGQPPVTYEVFCHVAESIGYPARPEANVNLEGVCMPKDDNFPFHIPNDPEELGVPMEHIQQKNKIWIGGETRAIEHLGDRLKVEEEALANGIFMPNQVNPDLLGPSMSLSAALSLGCLSVRRFYWSLQDLNASVDSCFSLIGQLLWREYFYAMCMNNPFYGTMLENPICLSIPWATDSEKLKCWTNGKTGFPFIDACMRQLVCEGWLHHVGRNAVACFLTRGDLWISWEEGFKVFMKYLIDADFPVCAGNWMWVSSSAFENILQCPVCISPISYGKYFEASGDYIRKYVPELKHLPSKYIFEPWLAPLDVQQQAGCIIGKDYPHPIIDHNEMAEVNKKRMDTIQEGFRKISVPPHCGPSNSIETRVFMWLPKKCIENLMEKRN</sequence>